<sequence>MSLIVGDDLSCEVVENVVPGYQCWDGMKLEVLVEGRRTKYSAIALQPSECCYINKEEGWRECDAVCVLRYLLSHDVVEELRKAFTENVVMALLSPHPILSPHGLTHITDVPSCLIHILINASRIREAMKILHYVLPALLITVVVKLQRVDVVPEQQYIDAMLAERAREVIDKAPRLSVNNSLWLDIDVKQNYTQCLNHFASLCEKEKDEVCLSEVRKARAALMQK</sequence>
<evidence type="ECO:0000313" key="1">
    <source>
        <dbReference type="EMBL" id="HEM66488.1"/>
    </source>
</evidence>
<protein>
    <submittedName>
        <fullName evidence="1">Uncharacterized protein</fullName>
    </submittedName>
</protein>
<dbReference type="EMBL" id="DSEU01000017">
    <property type="protein sequence ID" value="HEM66488.1"/>
    <property type="molecule type" value="Genomic_DNA"/>
</dbReference>
<name>A0A7J2U0X6_9CREN</name>
<accession>A0A7J2U0X6</accession>
<proteinExistence type="predicted"/>
<comment type="caution">
    <text evidence="1">The sequence shown here is derived from an EMBL/GenBank/DDBJ whole genome shotgun (WGS) entry which is preliminary data.</text>
</comment>
<dbReference type="AlphaFoldDB" id="A0A7J2U0X6"/>
<gene>
    <name evidence="1" type="ORF">ENO26_02800</name>
</gene>
<reference evidence="1" key="1">
    <citation type="journal article" date="2020" name="mSystems">
        <title>Genome- and Community-Level Interaction Insights into Carbon Utilization and Element Cycling Functions of Hydrothermarchaeota in Hydrothermal Sediment.</title>
        <authorList>
            <person name="Zhou Z."/>
            <person name="Liu Y."/>
            <person name="Xu W."/>
            <person name="Pan J."/>
            <person name="Luo Z.H."/>
            <person name="Li M."/>
        </authorList>
    </citation>
    <scope>NUCLEOTIDE SEQUENCE [LARGE SCALE GENOMIC DNA]</scope>
    <source>
        <strain evidence="1">SpSt-125</strain>
    </source>
</reference>
<organism evidence="1">
    <name type="scientific">Ignisphaera aggregans</name>
    <dbReference type="NCBI Taxonomy" id="334771"/>
    <lineage>
        <taxon>Archaea</taxon>
        <taxon>Thermoproteota</taxon>
        <taxon>Thermoprotei</taxon>
        <taxon>Desulfurococcales</taxon>
        <taxon>Desulfurococcaceae</taxon>
        <taxon>Ignisphaera</taxon>
    </lineage>
</organism>